<comment type="similarity">
    <text evidence="1">Belongs to the bacterial sugar transferase family.</text>
</comment>
<protein>
    <submittedName>
        <fullName evidence="4">Multidrug MFS transporter</fullName>
    </submittedName>
</protein>
<gene>
    <name evidence="4" type="ORF">COY90_05040</name>
</gene>
<dbReference type="EMBL" id="PFLF01000107">
    <property type="protein sequence ID" value="PIY68611.1"/>
    <property type="molecule type" value="Genomic_DNA"/>
</dbReference>
<evidence type="ECO:0000313" key="4">
    <source>
        <dbReference type="EMBL" id="PIY68611.1"/>
    </source>
</evidence>
<dbReference type="InterPro" id="IPR003362">
    <property type="entry name" value="Bact_transf"/>
</dbReference>
<comment type="caution">
    <text evidence="4">The sequence shown here is derived from an EMBL/GenBank/DDBJ whole genome shotgun (WGS) entry which is preliminary data.</text>
</comment>
<evidence type="ECO:0000259" key="3">
    <source>
        <dbReference type="Pfam" id="PF02397"/>
    </source>
</evidence>
<feature type="domain" description="Bacterial sugar transferase" evidence="3">
    <location>
        <begin position="9"/>
        <end position="189"/>
    </location>
</feature>
<feature type="transmembrane region" description="Helical" evidence="2">
    <location>
        <begin position="6"/>
        <end position="29"/>
    </location>
</feature>
<keyword evidence="2" id="KW-0472">Membrane</keyword>
<dbReference type="Pfam" id="PF02397">
    <property type="entry name" value="Bac_transf"/>
    <property type="match status" value="1"/>
</dbReference>
<dbReference type="AlphaFoldDB" id="A0A2M7QBM7"/>
<organism evidence="4 5">
    <name type="scientific">Candidatus Roizmanbacteria bacterium CG_4_10_14_0_8_um_filter_39_9</name>
    <dbReference type="NCBI Taxonomy" id="1974829"/>
    <lineage>
        <taxon>Bacteria</taxon>
        <taxon>Candidatus Roizmaniibacteriota</taxon>
    </lineage>
</organism>
<accession>A0A2M7QBM7</accession>
<reference evidence="5" key="1">
    <citation type="submission" date="2017-09" db="EMBL/GenBank/DDBJ databases">
        <title>Depth-based differentiation of microbial function through sediment-hosted aquifers and enrichment of novel symbionts in the deep terrestrial subsurface.</title>
        <authorList>
            <person name="Probst A.J."/>
            <person name="Ladd B."/>
            <person name="Jarett J.K."/>
            <person name="Geller-Mcgrath D.E."/>
            <person name="Sieber C.M.K."/>
            <person name="Emerson J.B."/>
            <person name="Anantharaman K."/>
            <person name="Thomas B.C."/>
            <person name="Malmstrom R."/>
            <person name="Stieglmeier M."/>
            <person name="Klingl A."/>
            <person name="Woyke T."/>
            <person name="Ryan C.M."/>
            <person name="Banfield J.F."/>
        </authorList>
    </citation>
    <scope>NUCLEOTIDE SEQUENCE [LARGE SCALE GENOMIC DNA]</scope>
</reference>
<dbReference type="GO" id="GO:0016780">
    <property type="term" value="F:phosphotransferase activity, for other substituted phosphate groups"/>
    <property type="evidence" value="ECO:0007669"/>
    <property type="project" value="TreeGrafter"/>
</dbReference>
<sequence length="196" mass="22361">MLRLLLYRIIALIGLLLCLPFLIVCLIIIKLDSPGAFLFKQKRLGKDRKPFVLYKMRTMIVGAEQMKSQLKRQNEADGPVFKIRNDPRYTQPGKFLSHSGLDEIPQLINVLRGEMSLVGPRPLPLSEAKYVPDRYNLRFSVLPGMTSPWIIKGAHTLTFKQWMRLDVAYVKKSSIAQDFVILGKTLLMVGRGVIHI</sequence>
<keyword evidence="2" id="KW-0812">Transmembrane</keyword>
<keyword evidence="2" id="KW-1133">Transmembrane helix</keyword>
<name>A0A2M7QBM7_9BACT</name>
<dbReference type="PANTHER" id="PTHR30576">
    <property type="entry name" value="COLANIC BIOSYNTHESIS UDP-GLUCOSE LIPID CARRIER TRANSFERASE"/>
    <property type="match status" value="1"/>
</dbReference>
<evidence type="ECO:0000256" key="1">
    <source>
        <dbReference type="ARBA" id="ARBA00006464"/>
    </source>
</evidence>
<proteinExistence type="inferred from homology"/>
<evidence type="ECO:0000313" key="5">
    <source>
        <dbReference type="Proteomes" id="UP000230108"/>
    </source>
</evidence>
<dbReference type="PANTHER" id="PTHR30576:SF10">
    <property type="entry name" value="SLL5057 PROTEIN"/>
    <property type="match status" value="1"/>
</dbReference>
<dbReference type="Proteomes" id="UP000230108">
    <property type="component" value="Unassembled WGS sequence"/>
</dbReference>
<evidence type="ECO:0000256" key="2">
    <source>
        <dbReference type="SAM" id="Phobius"/>
    </source>
</evidence>